<proteinExistence type="predicted"/>
<evidence type="ECO:0000313" key="3">
    <source>
        <dbReference type="Proteomes" id="UP001596496"/>
    </source>
</evidence>
<dbReference type="RefSeq" id="WP_380829657.1">
    <property type="nucleotide sequence ID" value="NZ_JBHTCG010000021.1"/>
</dbReference>
<dbReference type="SUPFAM" id="SSF56281">
    <property type="entry name" value="Metallo-hydrolase/oxidoreductase"/>
    <property type="match status" value="1"/>
</dbReference>
<sequence length="266" mass="28091">MGRWVEVGDRAWARRHDELDLTLGLVAGDRACLVVDTGADEAQGAAFAAAVRELTGLPWSVALTHAHFDHCFGTAAFGQCAVWAHPGCRADLVATGERQRSAWVEHYHKEGDPEAAGRLSAARIVLPDHAAGTATELDLGGRVVRLAGPGPGHTGHDLVVHVPDSGVVFAGDLVEQGAPPAFEDAFPQAWPSALDRLLELAPRTVVPGHGEPVDAAFVARQRDELAEVARLCRAVAAGELTRAEALARSPYPEPFTSDALARPLAP</sequence>
<gene>
    <name evidence="2" type="ORF">ACFQSB_26540</name>
</gene>
<reference evidence="3" key="1">
    <citation type="journal article" date="2019" name="Int. J. Syst. Evol. Microbiol.">
        <title>The Global Catalogue of Microorganisms (GCM) 10K type strain sequencing project: providing services to taxonomists for standard genome sequencing and annotation.</title>
        <authorList>
            <consortium name="The Broad Institute Genomics Platform"/>
            <consortium name="The Broad Institute Genome Sequencing Center for Infectious Disease"/>
            <person name="Wu L."/>
            <person name="Ma J."/>
        </authorList>
    </citation>
    <scope>NUCLEOTIDE SEQUENCE [LARGE SCALE GENOMIC DNA]</scope>
    <source>
        <strain evidence="3">CECT 7649</strain>
    </source>
</reference>
<dbReference type="Proteomes" id="UP001596496">
    <property type="component" value="Unassembled WGS sequence"/>
</dbReference>
<dbReference type="PANTHER" id="PTHR42951">
    <property type="entry name" value="METALLO-BETA-LACTAMASE DOMAIN-CONTAINING"/>
    <property type="match status" value="1"/>
</dbReference>
<dbReference type="Pfam" id="PF00753">
    <property type="entry name" value="Lactamase_B"/>
    <property type="match status" value="1"/>
</dbReference>
<dbReference type="InterPro" id="IPR050855">
    <property type="entry name" value="NDM-1-like"/>
</dbReference>
<evidence type="ECO:0000259" key="1">
    <source>
        <dbReference type="SMART" id="SM00849"/>
    </source>
</evidence>
<dbReference type="InterPro" id="IPR036866">
    <property type="entry name" value="RibonucZ/Hydroxyglut_hydro"/>
</dbReference>
<dbReference type="CDD" id="cd16282">
    <property type="entry name" value="metallo-hydrolase-like_MBL-fold"/>
    <property type="match status" value="1"/>
</dbReference>
<organism evidence="2 3">
    <name type="scientific">Sphaerisporangium rhizosphaerae</name>
    <dbReference type="NCBI Taxonomy" id="2269375"/>
    <lineage>
        <taxon>Bacteria</taxon>
        <taxon>Bacillati</taxon>
        <taxon>Actinomycetota</taxon>
        <taxon>Actinomycetes</taxon>
        <taxon>Streptosporangiales</taxon>
        <taxon>Streptosporangiaceae</taxon>
        <taxon>Sphaerisporangium</taxon>
    </lineage>
</organism>
<name>A0ABW2PBM5_9ACTN</name>
<keyword evidence="3" id="KW-1185">Reference proteome</keyword>
<dbReference type="SMART" id="SM00849">
    <property type="entry name" value="Lactamase_B"/>
    <property type="match status" value="1"/>
</dbReference>
<dbReference type="Gene3D" id="3.60.15.10">
    <property type="entry name" value="Ribonuclease Z/Hydroxyacylglutathione hydrolase-like"/>
    <property type="match status" value="1"/>
</dbReference>
<feature type="domain" description="Metallo-beta-lactamase" evidence="1">
    <location>
        <begin position="20"/>
        <end position="209"/>
    </location>
</feature>
<evidence type="ECO:0000313" key="2">
    <source>
        <dbReference type="EMBL" id="MFC7385791.1"/>
    </source>
</evidence>
<dbReference type="InterPro" id="IPR001279">
    <property type="entry name" value="Metallo-B-lactamas"/>
</dbReference>
<protein>
    <submittedName>
        <fullName evidence="2">MBL fold metallo-hydrolase</fullName>
    </submittedName>
</protein>
<accession>A0ABW2PBM5</accession>
<dbReference type="PANTHER" id="PTHR42951:SF4">
    <property type="entry name" value="ACYL-COENZYME A THIOESTERASE MBLAC2"/>
    <property type="match status" value="1"/>
</dbReference>
<dbReference type="EMBL" id="JBHTCG010000021">
    <property type="protein sequence ID" value="MFC7385791.1"/>
    <property type="molecule type" value="Genomic_DNA"/>
</dbReference>
<comment type="caution">
    <text evidence="2">The sequence shown here is derived from an EMBL/GenBank/DDBJ whole genome shotgun (WGS) entry which is preliminary data.</text>
</comment>